<protein>
    <recommendedName>
        <fullName evidence="1">Dynein heavy chain tail domain-containing protein</fullName>
    </recommendedName>
</protein>
<sequence length="665" mass="79698">MSKKNDVYEENGEYNPKVEELLTSALEFFNIHGLAREEVINNIKKDENTIKLLNDFYEKNEECLFIFNEKDCIKIYNSILDLYKKRKNEKFLIIYKTPQSNILYLEMNNDAENVIRNFLEIFFSNFMNKNEDINSSSLLKEMKKKFNNFLLNLRIIYGETEEKLTLPYAPSEIKEENVNTIEEYLIHFIKCYHIILRNFMNYKKKEYINCYEFLKCLKNKSEDINYLYNEIDKESFQEIINIILEKKKNSSYKNIIENIKKEISEHKMEILDLYTHLKPVVHFLQKLEFNKDDDIEKKYIYITPIIHSLSISIDKSNYLIKNCKFVFNFLSKVLINSCNQNLNTPEIINSIYNCVDVLKIKLYDTLNFLLNFLYIFKMYKSKNEKLQSLHEHNTYVIQRKTQIQVTSEKGNELDINMSPEKKKNNNINIDIISSYQNGNNNEENLNQEDDIKNELEEEYSYFPSISLYMYKLKILIEYLKIYQTYMKLEKIEIPGEKGKNLTEEIHNISNDFNIINENFLDINHEILNEHEHIFINKYNIFESRVKELNKRLICVFVYSFDNDLKKNIKLLNSFLILRDIHVIEVELIRHASLLCQDLKKEFILVDNLFIKNKTIIENNKKMFLEDKFQQGQCDLDGIKNVMSNNIEEEHINKKTPTLQMKLSRM</sequence>
<reference evidence="2 3" key="1">
    <citation type="submission" date="2013-02" db="EMBL/GenBank/DDBJ databases">
        <title>The Genome Annotation of Plasmodium falciparum Tanzania (2000708).</title>
        <authorList>
            <consortium name="The Broad Institute Genome Sequencing Platform"/>
            <consortium name="The Broad Institute Genome Sequencing Center for Infectious Disease"/>
            <person name="Neafsey D."/>
            <person name="Hoffman S."/>
            <person name="Volkman S."/>
            <person name="Rosenthal P."/>
            <person name="Walker B."/>
            <person name="Young S.K."/>
            <person name="Zeng Q."/>
            <person name="Gargeya S."/>
            <person name="Fitzgerald M."/>
            <person name="Haas B."/>
            <person name="Abouelleil A."/>
            <person name="Allen A.W."/>
            <person name="Alvarado L."/>
            <person name="Arachchi H.M."/>
            <person name="Berlin A.M."/>
            <person name="Chapman S.B."/>
            <person name="Gainer-Dewar J."/>
            <person name="Goldberg J."/>
            <person name="Griggs A."/>
            <person name="Gujja S."/>
            <person name="Hansen M."/>
            <person name="Howarth C."/>
            <person name="Imamovic A."/>
            <person name="Ireland A."/>
            <person name="Larimer J."/>
            <person name="McCowan C."/>
            <person name="Murphy C."/>
            <person name="Pearson M."/>
            <person name="Poon T.W."/>
            <person name="Priest M."/>
            <person name="Roberts A."/>
            <person name="Saif S."/>
            <person name="Shea T."/>
            <person name="Sisk P."/>
            <person name="Sykes S."/>
            <person name="Wortman J."/>
            <person name="Nusbaum C."/>
            <person name="Birren B."/>
        </authorList>
    </citation>
    <scope>NUCLEOTIDE SEQUENCE [LARGE SCALE GENOMIC DNA]</scope>
    <source>
        <strain evidence="3">Tanzania (2000708)</strain>
    </source>
</reference>
<feature type="domain" description="Dynein heavy chain tail" evidence="1">
    <location>
        <begin position="218"/>
        <end position="614"/>
    </location>
</feature>
<name>A0A024W7Y5_PLAFA</name>
<dbReference type="Proteomes" id="UP000030708">
    <property type="component" value="Unassembled WGS sequence"/>
</dbReference>
<evidence type="ECO:0000313" key="2">
    <source>
        <dbReference type="EMBL" id="ETW36286.1"/>
    </source>
</evidence>
<organism evidence="2 3">
    <name type="scientific">Plasmodium falciparum Tanzania</name>
    <name type="common">2000708</name>
    <dbReference type="NCBI Taxonomy" id="1036725"/>
    <lineage>
        <taxon>Eukaryota</taxon>
        <taxon>Sar</taxon>
        <taxon>Alveolata</taxon>
        <taxon>Apicomplexa</taxon>
        <taxon>Aconoidasida</taxon>
        <taxon>Haemosporida</taxon>
        <taxon>Plasmodiidae</taxon>
        <taxon>Plasmodium</taxon>
        <taxon>Plasmodium (Laverania)</taxon>
    </lineage>
</organism>
<reference evidence="2 3" key="2">
    <citation type="submission" date="2013-02" db="EMBL/GenBank/DDBJ databases">
        <title>The Genome Sequence of Plasmodium falciparum Tanzania (2000708).</title>
        <authorList>
            <consortium name="The Broad Institute Genome Sequencing Platform"/>
            <consortium name="The Broad Institute Genome Sequencing Center for Infectious Disease"/>
            <person name="Neafsey D."/>
            <person name="Cheeseman I."/>
            <person name="Volkman S."/>
            <person name="Adams J."/>
            <person name="Walker B."/>
            <person name="Young S.K."/>
            <person name="Zeng Q."/>
            <person name="Gargeya S."/>
            <person name="Fitzgerald M."/>
            <person name="Haas B."/>
            <person name="Abouelleil A."/>
            <person name="Alvarado L."/>
            <person name="Arachchi H.M."/>
            <person name="Berlin A.M."/>
            <person name="Chapman S.B."/>
            <person name="Dewar J."/>
            <person name="Goldberg J."/>
            <person name="Griggs A."/>
            <person name="Gujja S."/>
            <person name="Hansen M."/>
            <person name="Howarth C."/>
            <person name="Imamovic A."/>
            <person name="Larimer J."/>
            <person name="McCowan C."/>
            <person name="Murphy C."/>
            <person name="Neiman D."/>
            <person name="Pearson M."/>
            <person name="Priest M."/>
            <person name="Roberts A."/>
            <person name="Saif S."/>
            <person name="Shea T."/>
            <person name="Sisk P."/>
            <person name="Sykes S."/>
            <person name="Wortman J."/>
            <person name="Nusbaum C."/>
            <person name="Birren B."/>
        </authorList>
    </citation>
    <scope>NUCLEOTIDE SEQUENCE [LARGE SCALE GENOMIC DNA]</scope>
    <source>
        <strain evidence="3">Tanzania (2000708)</strain>
    </source>
</reference>
<gene>
    <name evidence="2" type="ORF">PFTANZ_02990</name>
</gene>
<dbReference type="EMBL" id="KI926422">
    <property type="protein sequence ID" value="ETW36286.1"/>
    <property type="molecule type" value="Genomic_DNA"/>
</dbReference>
<evidence type="ECO:0000313" key="3">
    <source>
        <dbReference type="Proteomes" id="UP000030708"/>
    </source>
</evidence>
<accession>A0A024W7Y5</accession>
<evidence type="ECO:0000259" key="1">
    <source>
        <dbReference type="Pfam" id="PF08385"/>
    </source>
</evidence>
<proteinExistence type="predicted"/>
<dbReference type="AlphaFoldDB" id="A0A024W7Y5"/>
<dbReference type="Pfam" id="PF08385">
    <property type="entry name" value="DHC_N1"/>
    <property type="match status" value="1"/>
</dbReference>
<dbReference type="InterPro" id="IPR013594">
    <property type="entry name" value="Dynein_heavy_tail"/>
</dbReference>